<feature type="region of interest" description="Disordered" evidence="1">
    <location>
        <begin position="52"/>
        <end position="73"/>
    </location>
</feature>
<evidence type="ECO:0000256" key="1">
    <source>
        <dbReference type="SAM" id="MobiDB-lite"/>
    </source>
</evidence>
<feature type="region of interest" description="Disordered" evidence="1">
    <location>
        <begin position="250"/>
        <end position="295"/>
    </location>
</feature>
<reference evidence="2" key="1">
    <citation type="journal article" date="2023" name="Insect Mol. Biol.">
        <title>Genome sequencing provides insights into the evolution of gene families encoding plant cell wall-degrading enzymes in longhorned beetles.</title>
        <authorList>
            <person name="Shin N.R."/>
            <person name="Okamura Y."/>
            <person name="Kirsch R."/>
            <person name="Pauchet Y."/>
        </authorList>
    </citation>
    <scope>NUCLEOTIDE SEQUENCE</scope>
    <source>
        <strain evidence="2">AMC_N1</strain>
    </source>
</reference>
<evidence type="ECO:0000313" key="3">
    <source>
        <dbReference type="Proteomes" id="UP001162162"/>
    </source>
</evidence>
<feature type="compositionally biased region" description="Basic and acidic residues" evidence="1">
    <location>
        <begin position="277"/>
        <end position="295"/>
    </location>
</feature>
<protein>
    <submittedName>
        <fullName evidence="2">Uncharacterized protein</fullName>
    </submittedName>
</protein>
<dbReference type="EMBL" id="JAPWTK010000202">
    <property type="protein sequence ID" value="KAJ8945949.1"/>
    <property type="molecule type" value="Genomic_DNA"/>
</dbReference>
<gene>
    <name evidence="2" type="ORF">NQ318_016777</name>
</gene>
<sequence length="612" mass="70927">MRRLSNLPSGIPLPEEIVIPGDLPENEENNLLNIGVKSEPQDDEYIFKGPAAVSTENEHHSNSRKKNKNKLQHEDNLPCVPKEMSVLETVSFGVDFFENSKGKLLLEDSMLINKWLDNLDNTESTDNCKIDKNSRYFNNAGECGVLDPTGVNFNNDSVEKRSLSKDTYPSSSEGYKSDSSELRDKPNRKKTNEDQLIHGRDCDNVDVVKETNALEKLDSEDVYTENSLEINHNKVVEDSGLCEKEEHQKIMSEKNDPQTKVKSTKKQNVVTSDSSDEDRVGENTDDPRTEEDREKLNQIPIMITFQVCPLHSILTRASIPTAAQKAEIKKLKLEVKTGPFNKVENETIMENWRKFCEEYGFSGNPGAFVNFSRKLHQEQITGFLRYLGRGLENRMLHLIHARFKIMVQKSKTKCGRFSTEEDRKILEYFSESRSRHPFSDLAKILKRTKCSIAKRYEKLKEYQATSKTRVDWTPELMGKFLKHLKRITKCDIGSLQHRPITLDEWKKLSEKMAPISIKKLRFAWENTIYPRLYANEGVNLRKIKKKIIKMLIKQKETDWRTLNWKDIAKKNPRFYTVEEKQANLKDSLDYLNDALLKYDLIPTTHKFTKIKH</sequence>
<comment type="caution">
    <text evidence="2">The sequence shown here is derived from an EMBL/GenBank/DDBJ whole genome shotgun (WGS) entry which is preliminary data.</text>
</comment>
<feature type="region of interest" description="Disordered" evidence="1">
    <location>
        <begin position="148"/>
        <end position="198"/>
    </location>
</feature>
<feature type="compositionally biased region" description="Basic and acidic residues" evidence="1">
    <location>
        <begin position="250"/>
        <end position="259"/>
    </location>
</feature>
<evidence type="ECO:0000313" key="2">
    <source>
        <dbReference type="EMBL" id="KAJ8945949.1"/>
    </source>
</evidence>
<feature type="compositionally biased region" description="Basic and acidic residues" evidence="1">
    <location>
        <begin position="175"/>
        <end position="198"/>
    </location>
</feature>
<accession>A0AAV8Y4V1</accession>
<proteinExistence type="predicted"/>
<name>A0AAV8Y4V1_9CUCU</name>
<dbReference type="AlphaFoldDB" id="A0AAV8Y4V1"/>
<feature type="compositionally biased region" description="Polar residues" evidence="1">
    <location>
        <begin position="260"/>
        <end position="273"/>
    </location>
</feature>
<dbReference type="Proteomes" id="UP001162162">
    <property type="component" value="Unassembled WGS sequence"/>
</dbReference>
<dbReference type="Gene3D" id="1.10.10.60">
    <property type="entry name" value="Homeodomain-like"/>
    <property type="match status" value="1"/>
</dbReference>
<keyword evidence="3" id="KW-1185">Reference proteome</keyword>
<organism evidence="2 3">
    <name type="scientific">Aromia moschata</name>
    <dbReference type="NCBI Taxonomy" id="1265417"/>
    <lineage>
        <taxon>Eukaryota</taxon>
        <taxon>Metazoa</taxon>
        <taxon>Ecdysozoa</taxon>
        <taxon>Arthropoda</taxon>
        <taxon>Hexapoda</taxon>
        <taxon>Insecta</taxon>
        <taxon>Pterygota</taxon>
        <taxon>Neoptera</taxon>
        <taxon>Endopterygota</taxon>
        <taxon>Coleoptera</taxon>
        <taxon>Polyphaga</taxon>
        <taxon>Cucujiformia</taxon>
        <taxon>Chrysomeloidea</taxon>
        <taxon>Cerambycidae</taxon>
        <taxon>Cerambycinae</taxon>
        <taxon>Callichromatini</taxon>
        <taxon>Aromia</taxon>
    </lineage>
</organism>